<dbReference type="RefSeq" id="WP_068536342.1">
    <property type="nucleotide sequence ID" value="NZ_LVJH01000048.1"/>
</dbReference>
<dbReference type="SMART" id="SM00267">
    <property type="entry name" value="GGDEF"/>
    <property type="match status" value="1"/>
</dbReference>
<feature type="domain" description="GGDEF" evidence="2">
    <location>
        <begin position="232"/>
        <end position="352"/>
    </location>
</feature>
<evidence type="ECO:0000313" key="4">
    <source>
        <dbReference type="Proteomes" id="UP000076967"/>
    </source>
</evidence>
<feature type="transmembrane region" description="Helical" evidence="1">
    <location>
        <begin position="119"/>
        <end position="135"/>
    </location>
</feature>
<dbReference type="InterPro" id="IPR043128">
    <property type="entry name" value="Rev_trsase/Diguanyl_cyclase"/>
</dbReference>
<evidence type="ECO:0000313" key="3">
    <source>
        <dbReference type="EMBL" id="OAB38436.1"/>
    </source>
</evidence>
<dbReference type="OrthoDB" id="2604892at2"/>
<dbReference type="SUPFAM" id="SSF55073">
    <property type="entry name" value="Nucleotide cyclase"/>
    <property type="match status" value="1"/>
</dbReference>
<feature type="transmembrane region" description="Helical" evidence="1">
    <location>
        <begin position="6"/>
        <end position="27"/>
    </location>
</feature>
<keyword evidence="1" id="KW-0812">Transmembrane</keyword>
<keyword evidence="1" id="KW-1133">Transmembrane helix</keyword>
<protein>
    <recommendedName>
        <fullName evidence="2">GGDEF domain-containing protein</fullName>
    </recommendedName>
</protein>
<evidence type="ECO:0000256" key="1">
    <source>
        <dbReference type="SAM" id="Phobius"/>
    </source>
</evidence>
<keyword evidence="4" id="KW-1185">Reference proteome</keyword>
<dbReference type="Proteomes" id="UP000076967">
    <property type="component" value="Unassembled WGS sequence"/>
</dbReference>
<sequence>MDSVQLFQNSILIALAIVLLTMSGIMYRKWRNNTYLILTGTSILTVISTVGMLMVSNKFSSLYMFFMSLFQCSFVLIQIVLFRLYYTKREDKLYIHMIATGMSVMTVAGSLFLPIEMSSLLICFITIALVAYSIFKLFPEVGMRLKNLIVLILYAIQVILQFAGSIIKSDIVLTLSVFLLIIVVYLVFMMIFERVIEIMQAATYTSTRDEITGLFTRKHFNQQASQALVRGHANGVIYIRLDRNEGKGADSKEDETLRRLGRIVHNNMDGVGLSCRYDQDEIAILITKSSITLERLSDLIRTRAEIEVSSPITIGYMNIIAGVSLEQLIHDAKEAVAQARIKGVSKIVEINQSRVLSDSWG</sequence>
<feature type="transmembrane region" description="Helical" evidence="1">
    <location>
        <begin position="34"/>
        <end position="56"/>
    </location>
</feature>
<feature type="transmembrane region" description="Helical" evidence="1">
    <location>
        <begin position="173"/>
        <end position="192"/>
    </location>
</feature>
<keyword evidence="1" id="KW-0472">Membrane</keyword>
<feature type="transmembrane region" description="Helical" evidence="1">
    <location>
        <begin position="147"/>
        <end position="167"/>
    </location>
</feature>
<dbReference type="AlphaFoldDB" id="A0A168HQV9"/>
<reference evidence="3 4" key="1">
    <citation type="submission" date="2016-03" db="EMBL/GenBank/DDBJ databases">
        <title>Draft genome sequence of Paenibacillus glacialis DSM 22343.</title>
        <authorList>
            <person name="Shin S.-K."/>
            <person name="Yi H."/>
        </authorList>
    </citation>
    <scope>NUCLEOTIDE SEQUENCE [LARGE SCALE GENOMIC DNA]</scope>
    <source>
        <strain evidence="3 4">DSM 22343</strain>
    </source>
</reference>
<dbReference type="InterPro" id="IPR029787">
    <property type="entry name" value="Nucleotide_cyclase"/>
</dbReference>
<comment type="caution">
    <text evidence="3">The sequence shown here is derived from an EMBL/GenBank/DDBJ whole genome shotgun (WGS) entry which is preliminary data.</text>
</comment>
<dbReference type="Gene3D" id="3.30.70.270">
    <property type="match status" value="1"/>
</dbReference>
<dbReference type="Pfam" id="PF00990">
    <property type="entry name" value="GGDEF"/>
    <property type="match status" value="1"/>
</dbReference>
<evidence type="ECO:0000259" key="2">
    <source>
        <dbReference type="PROSITE" id="PS50887"/>
    </source>
</evidence>
<dbReference type="STRING" id="494026.PGLA_20300"/>
<dbReference type="EMBL" id="LVJH01000048">
    <property type="protein sequence ID" value="OAB38436.1"/>
    <property type="molecule type" value="Genomic_DNA"/>
</dbReference>
<feature type="transmembrane region" description="Helical" evidence="1">
    <location>
        <begin position="93"/>
        <end position="113"/>
    </location>
</feature>
<dbReference type="PROSITE" id="PS50887">
    <property type="entry name" value="GGDEF"/>
    <property type="match status" value="1"/>
</dbReference>
<proteinExistence type="predicted"/>
<gene>
    <name evidence="3" type="ORF">PGLA_20300</name>
</gene>
<dbReference type="InterPro" id="IPR000160">
    <property type="entry name" value="GGDEF_dom"/>
</dbReference>
<feature type="transmembrane region" description="Helical" evidence="1">
    <location>
        <begin position="62"/>
        <end position="86"/>
    </location>
</feature>
<accession>A0A168HQV9</accession>
<name>A0A168HQV9_9BACL</name>
<organism evidence="3 4">
    <name type="scientific">Paenibacillus glacialis</name>
    <dbReference type="NCBI Taxonomy" id="494026"/>
    <lineage>
        <taxon>Bacteria</taxon>
        <taxon>Bacillati</taxon>
        <taxon>Bacillota</taxon>
        <taxon>Bacilli</taxon>
        <taxon>Bacillales</taxon>
        <taxon>Paenibacillaceae</taxon>
        <taxon>Paenibacillus</taxon>
    </lineage>
</organism>